<dbReference type="Pfam" id="PF06912">
    <property type="entry name" value="DUF1275"/>
    <property type="match status" value="1"/>
</dbReference>
<evidence type="ECO:0008006" key="4">
    <source>
        <dbReference type="Google" id="ProtNLM"/>
    </source>
</evidence>
<organism evidence="2 3">
    <name type="scientific">Weeksella virosa (strain ATCC 43766 / DSM 16922 / JCM 21250 / CCUG 30538 / CDC 9751 / IAM 14551 / NBRC 16016 / NCTC 11634 / CL345/78)</name>
    <dbReference type="NCBI Taxonomy" id="865938"/>
    <lineage>
        <taxon>Bacteria</taxon>
        <taxon>Pseudomonadati</taxon>
        <taxon>Bacteroidota</taxon>
        <taxon>Flavobacteriia</taxon>
        <taxon>Flavobacteriales</taxon>
        <taxon>Weeksellaceae</taxon>
        <taxon>Weeksella</taxon>
    </lineage>
</organism>
<dbReference type="RefSeq" id="WP_013599119.1">
    <property type="nucleotide sequence ID" value="NC_015144.1"/>
</dbReference>
<gene>
    <name evidence="2" type="ordered locus">Weevi_2056</name>
</gene>
<name>F0P1T4_WEEVC</name>
<protein>
    <recommendedName>
        <fullName evidence="4">Transmembrane protein</fullName>
    </recommendedName>
</protein>
<sequence>MFRHSGKKRTFRHNMRIASLLSFVAGIVNVAGFLSIQQLTTNVTGHFAFFVDEVFRWNFWGSLVFFLYIFFFLLGSFVSNMIVEIISKLNDKPSYRTPIIIESIILLLVATFGQKIIYTHADFIACVLLFTMGLQNSLVTKISKATVRTTHLTGLFTDLGIELSQLFFYKLPEQKKKLLSSIKLRLTIISFFFLGGFLGGILYSSLQLNILAIAAAFLLFGLIYDEIRLKIARFNH</sequence>
<dbReference type="HOGENOM" id="CLU_073333_1_1_10"/>
<feature type="transmembrane region" description="Helical" evidence="1">
    <location>
        <begin position="20"/>
        <end position="39"/>
    </location>
</feature>
<reference evidence="2 3" key="1">
    <citation type="journal article" date="2011" name="Stand. Genomic Sci.">
        <title>Complete genome sequence of Weeksella virosa type strain (9751).</title>
        <authorList>
            <person name="Lang E."/>
            <person name="Teshima H."/>
            <person name="Lucas S."/>
            <person name="Lapidus A."/>
            <person name="Hammon N."/>
            <person name="Deshpande S."/>
            <person name="Nolan M."/>
            <person name="Cheng J.F."/>
            <person name="Pitluck S."/>
            <person name="Liolios K."/>
            <person name="Pagani I."/>
            <person name="Mikhailova N."/>
            <person name="Ivanova N."/>
            <person name="Mavromatis K."/>
            <person name="Pati A."/>
            <person name="Tapia R."/>
            <person name="Han C."/>
            <person name="Goodwin L."/>
            <person name="Chen A."/>
            <person name="Palaniappan K."/>
            <person name="Land M."/>
            <person name="Hauser L."/>
            <person name="Chang Y.J."/>
            <person name="Jeffries C.D."/>
            <person name="Brambilla E.M."/>
            <person name="Kopitz M."/>
            <person name="Rohde M."/>
            <person name="Goker M."/>
            <person name="Tindall B.J."/>
            <person name="Detter J.C."/>
            <person name="Woyke T."/>
            <person name="Bristow J."/>
            <person name="Eisen J.A."/>
            <person name="Markowitz V."/>
            <person name="Hugenholtz P."/>
            <person name="Klenk H.P."/>
            <person name="Kyrpides N.C."/>
        </authorList>
    </citation>
    <scope>NUCLEOTIDE SEQUENCE [LARGE SCALE GENOMIC DNA]</scope>
    <source>
        <strain evidence="3">ATCC 43766 / DSM 16922 / JCM 21250 / NBRC 16016 / NCTC 11634 / CL345/78</strain>
    </source>
</reference>
<feature type="transmembrane region" description="Helical" evidence="1">
    <location>
        <begin position="184"/>
        <end position="202"/>
    </location>
</feature>
<keyword evidence="3" id="KW-1185">Reference proteome</keyword>
<dbReference type="PANTHER" id="PTHR37314:SF4">
    <property type="entry name" value="UPF0700 TRANSMEMBRANE PROTEIN YOAK"/>
    <property type="match status" value="1"/>
</dbReference>
<keyword evidence="1" id="KW-0472">Membrane</keyword>
<dbReference type="eggNOG" id="COG3619">
    <property type="taxonomic scope" value="Bacteria"/>
</dbReference>
<keyword evidence="1" id="KW-1133">Transmembrane helix</keyword>
<dbReference type="AlphaFoldDB" id="F0P1T4"/>
<dbReference type="EMBL" id="CP002455">
    <property type="protein sequence ID" value="ADX68731.1"/>
    <property type="molecule type" value="Genomic_DNA"/>
</dbReference>
<dbReference type="KEGG" id="wvi:Weevi_2056"/>
<dbReference type="OrthoDB" id="270162at2"/>
<feature type="transmembrane region" description="Helical" evidence="1">
    <location>
        <begin position="208"/>
        <end position="224"/>
    </location>
</feature>
<dbReference type="InterPro" id="IPR010699">
    <property type="entry name" value="DUF1275"/>
</dbReference>
<dbReference type="PANTHER" id="PTHR37314">
    <property type="entry name" value="SLR0142 PROTEIN"/>
    <property type="match status" value="1"/>
</dbReference>
<proteinExistence type="predicted"/>
<evidence type="ECO:0000313" key="2">
    <source>
        <dbReference type="EMBL" id="ADX68731.1"/>
    </source>
</evidence>
<keyword evidence="1" id="KW-0812">Transmembrane</keyword>
<feature type="transmembrane region" description="Helical" evidence="1">
    <location>
        <begin position="95"/>
        <end position="112"/>
    </location>
</feature>
<dbReference type="STRING" id="865938.Weevi_2056"/>
<evidence type="ECO:0000313" key="3">
    <source>
        <dbReference type="Proteomes" id="UP000008641"/>
    </source>
</evidence>
<reference evidence="3" key="2">
    <citation type="journal article" date="2011" name="Stand. Genomic Sci.">
        <title>Complete genome sequence of Weeksella virosa type strain (9751T).</title>
        <authorList>
            <person name="Lang E."/>
            <person name="Teshima H."/>
            <person name="Lucas S."/>
            <person name="Lapidus A."/>
            <person name="Hammon N."/>
            <person name="Deshpande S."/>
            <person name="Nolan M."/>
            <person name="Cheng J."/>
            <person name="Pitluck S."/>
            <person name="Liolios K."/>
            <person name="Pagani I."/>
            <person name="Mikhailova N."/>
            <person name="Ivanova N."/>
            <person name="Mavromatis K."/>
            <person name="Pati A."/>
            <person name="Tapia R."/>
            <person name="Han C."/>
            <person name="Goodwin L."/>
            <person name="Chen A."/>
            <person name="Palaniappan K."/>
            <person name="Land M."/>
            <person name="Hauser L."/>
            <person name="Chang Y."/>
            <person name="Jeffries C."/>
            <person name="Brambilla E."/>
            <person name="Kopitz M."/>
            <person name="Rohde M."/>
            <person name="Goker M."/>
            <person name="Tindall B."/>
            <person name="Detter J."/>
            <person name="Woyke T."/>
            <person name="Bristow J."/>
            <person name="Eisen J."/>
            <person name="Markowitz V."/>
            <person name="Hugenholtz P."/>
            <person name="Klenk H."/>
            <person name="Kyrpides N."/>
        </authorList>
    </citation>
    <scope>NUCLEOTIDE SEQUENCE [LARGE SCALE GENOMIC DNA]</scope>
    <source>
        <strain evidence="3">ATCC 43766 / DSM 16922 / JCM 21250 / NBRC 16016 / NCTC 11634 / CL345/78</strain>
    </source>
</reference>
<accession>F0P1T4</accession>
<feature type="transmembrane region" description="Helical" evidence="1">
    <location>
        <begin position="118"/>
        <end position="139"/>
    </location>
</feature>
<feature type="transmembrane region" description="Helical" evidence="1">
    <location>
        <begin position="59"/>
        <end position="83"/>
    </location>
</feature>
<dbReference type="Proteomes" id="UP000008641">
    <property type="component" value="Chromosome"/>
</dbReference>
<evidence type="ECO:0000256" key="1">
    <source>
        <dbReference type="SAM" id="Phobius"/>
    </source>
</evidence>